<sequence>MVRSKLHCAGASIFLMGSALSGACGDRLYTDGRCAVTDHCQSEVQNIPGAICVDGHCTCARPGEGICCALGQEEPSCFQECRPCHECGEKPAECAGIPEPAGWCDTDADCGGPPDAECGVGRCVEGKCTLEIHPGPTESQVRGDCKQIACTSAGEVVETADAFDVYDDGNECTVDLCSSGVPRNAPLLSLVCPETGAGLCYEGRCVECYAANPTTNDCPSGYACDDIACVLRHCVNTSLDTALGETDFNCGGPCRPCPEDARCLVGSDCIGRVCAGGFCRAPTCDDDTMNGPETGEDCGGECPRRCPAGEGCQTGADCESRVCWAGACVAPNCKDAVENGDELGVDCGGEHCDRACAGG</sequence>
<proteinExistence type="predicted"/>
<keyword evidence="1" id="KW-0732">Signal</keyword>
<dbReference type="PROSITE" id="PS51257">
    <property type="entry name" value="PROKAR_LIPOPROTEIN"/>
    <property type="match status" value="1"/>
</dbReference>
<evidence type="ECO:0000313" key="2">
    <source>
        <dbReference type="EMBL" id="AUX48131.1"/>
    </source>
</evidence>
<protein>
    <recommendedName>
        <fullName evidence="4">Tryptophan synthase alpha chain</fullName>
    </recommendedName>
</protein>
<accession>A0A2L0F9D5</accession>
<feature type="chain" id="PRO_5014623245" description="Tryptophan synthase alpha chain" evidence="1">
    <location>
        <begin position="24"/>
        <end position="359"/>
    </location>
</feature>
<feature type="signal peptide" evidence="1">
    <location>
        <begin position="1"/>
        <end position="23"/>
    </location>
</feature>
<name>A0A2L0F9D5_SORCE</name>
<dbReference type="Proteomes" id="UP000238348">
    <property type="component" value="Chromosome"/>
</dbReference>
<evidence type="ECO:0008006" key="4">
    <source>
        <dbReference type="Google" id="ProtNLM"/>
    </source>
</evidence>
<evidence type="ECO:0000256" key="1">
    <source>
        <dbReference type="SAM" id="SignalP"/>
    </source>
</evidence>
<organism evidence="2 3">
    <name type="scientific">Sorangium cellulosum</name>
    <name type="common">Polyangium cellulosum</name>
    <dbReference type="NCBI Taxonomy" id="56"/>
    <lineage>
        <taxon>Bacteria</taxon>
        <taxon>Pseudomonadati</taxon>
        <taxon>Myxococcota</taxon>
        <taxon>Polyangia</taxon>
        <taxon>Polyangiales</taxon>
        <taxon>Polyangiaceae</taxon>
        <taxon>Sorangium</taxon>
    </lineage>
</organism>
<dbReference type="EMBL" id="CP012673">
    <property type="protein sequence ID" value="AUX48131.1"/>
    <property type="molecule type" value="Genomic_DNA"/>
</dbReference>
<reference evidence="2 3" key="1">
    <citation type="submission" date="2015-09" db="EMBL/GenBank/DDBJ databases">
        <title>Sorangium comparison.</title>
        <authorList>
            <person name="Zaburannyi N."/>
            <person name="Bunk B."/>
            <person name="Overmann J."/>
            <person name="Mueller R."/>
        </authorList>
    </citation>
    <scope>NUCLEOTIDE SEQUENCE [LARGE SCALE GENOMIC DNA]</scope>
    <source>
        <strain evidence="2 3">So ce26</strain>
    </source>
</reference>
<evidence type="ECO:0000313" key="3">
    <source>
        <dbReference type="Proteomes" id="UP000238348"/>
    </source>
</evidence>
<gene>
    <name evidence="2" type="ORF">SOCE26_096610</name>
</gene>
<dbReference type="AlphaFoldDB" id="A0A2L0F9D5"/>